<protein>
    <submittedName>
        <fullName evidence="1">Uncharacterized protein</fullName>
    </submittedName>
</protein>
<name>A0A137RFP1_9FLAO</name>
<evidence type="ECO:0000313" key="2">
    <source>
        <dbReference type="Proteomes" id="UP000070138"/>
    </source>
</evidence>
<dbReference type="OrthoDB" id="978976at2"/>
<reference evidence="1 2" key="2">
    <citation type="journal article" date="2016" name="Int. J. Syst. Evol. Microbiol.">
        <title>Vitellibacter aquimaris sp. nov., a marine bacterium isolated from seawater.</title>
        <authorList>
            <person name="Thevarajoo S."/>
            <person name="Selvaratnam C."/>
            <person name="Goh K.M."/>
            <person name="Hong K.W."/>
            <person name="Chan X.Y."/>
            <person name="Chan K.G."/>
            <person name="Chong C.S."/>
        </authorList>
    </citation>
    <scope>NUCLEOTIDE SEQUENCE [LARGE SCALE GENOMIC DNA]</scope>
    <source>
        <strain evidence="1 2">D-24</strain>
    </source>
</reference>
<dbReference type="PATRIC" id="fig|1548749.3.peg.2532"/>
<proteinExistence type="predicted"/>
<dbReference type="Proteomes" id="UP000070138">
    <property type="component" value="Unassembled WGS sequence"/>
</dbReference>
<dbReference type="EMBL" id="JRWG01000008">
    <property type="protein sequence ID" value="KXN98297.1"/>
    <property type="molecule type" value="Genomic_DNA"/>
</dbReference>
<evidence type="ECO:0000313" key="1">
    <source>
        <dbReference type="EMBL" id="KXN98297.1"/>
    </source>
</evidence>
<organism evidence="1 2">
    <name type="scientific">Aequorivita aquimaris</name>
    <dbReference type="NCBI Taxonomy" id="1548749"/>
    <lineage>
        <taxon>Bacteria</taxon>
        <taxon>Pseudomonadati</taxon>
        <taxon>Bacteroidota</taxon>
        <taxon>Flavobacteriia</taxon>
        <taxon>Flavobacteriales</taxon>
        <taxon>Flavobacteriaceae</taxon>
        <taxon>Aequorivita</taxon>
    </lineage>
</organism>
<dbReference type="STRING" id="1548749.LS48_12085"/>
<comment type="caution">
    <text evidence="1">The sequence shown here is derived from an EMBL/GenBank/DDBJ whole genome shotgun (WGS) entry which is preliminary data.</text>
</comment>
<gene>
    <name evidence="1" type="ORF">LS48_12085</name>
</gene>
<dbReference type="AlphaFoldDB" id="A0A137RFP1"/>
<sequence>MAQQLFNPFKDLIFDEHFCFLSGALTTEKITVFPQWLMDHFKFGDERIEMMDKTKSYTYSDLKLPCSAEVKDAFEVLDYKIQAAYKNGFEGMDSLDEKLLFQWTGRMVYGLLYYEMVYERDRLLRKGEEFELSAALKERFGHFHLMLQSLIEPISFIGKKPWSIAVFPLKYSADIFSYRDDAINLIFSFGVNGFGFIACLQDNGVIGEKQKELLDKMKGNVLHPVQFEELYARFHYSDYILQYKPEYKIESRDDGISIEALPIEKKGSKPVFGFWDEDIFAQLLANYWSVYGIEREDILQFQKPPLSFLENPYSKDFINPETIDLPF</sequence>
<accession>A0A137RFP1</accession>
<reference evidence="2" key="1">
    <citation type="submission" date="2014-10" db="EMBL/GenBank/DDBJ databases">
        <title>Genome sequencing of Vitellibacter sp. D-24.</title>
        <authorList>
            <person name="Thevarajoo S."/>
            <person name="Selvaratnam C."/>
            <person name="Goh K.M."/>
            <person name="Chong C.S."/>
        </authorList>
    </citation>
    <scope>NUCLEOTIDE SEQUENCE [LARGE SCALE GENOMIC DNA]</scope>
    <source>
        <strain evidence="2">D-24</strain>
    </source>
</reference>
<dbReference type="RefSeq" id="WP_062622774.1">
    <property type="nucleotide sequence ID" value="NZ_JRWG01000008.1"/>
</dbReference>
<keyword evidence="2" id="KW-1185">Reference proteome</keyword>